<gene>
    <name evidence="1" type="ORF">CTER_1147</name>
</gene>
<comment type="caution">
    <text evidence="1">The sequence shown here is derived from an EMBL/GenBank/DDBJ whole genome shotgun (WGS) entry which is preliminary data.</text>
</comment>
<sequence length="369" mass="41194">MAAKFLNYYASANTARGFVTYFEDNLIGIDKIFILKGGSDDIKSLLMVNIAINWFIKGYDVELIHSASDEEEVEAVIIPALGMAVVNGDVQHIEQTRSCSSAGEIVELKPDETSRGPATPEELIASLIKNVQELYKMAYKQLQSALRIHDGWEKIYLDNVDFGKLDEIADAAIKNFLSDMSMKKEGIVRNRFLGGATAKGAVDFVMDLTRDLGKRYFLKGRPGSGKSTLLRKIADAAQKRGFDVEVYHCALDPQSLDMVIIRELDIAVLDSTSPHEYFPSRDGDEQIDLYRLAIAPGTDEKYRDELESIIGKYKEAISSGVSFLAKAKELQNQIKTILGDKFTLESMDKMYLDLVDKLNAYVNDLIDKT</sequence>
<dbReference type="AlphaFoldDB" id="S0FWC8"/>
<dbReference type="Proteomes" id="UP000014155">
    <property type="component" value="Unassembled WGS sequence"/>
</dbReference>
<dbReference type="InterPro" id="IPR027417">
    <property type="entry name" value="P-loop_NTPase"/>
</dbReference>
<evidence type="ECO:0008006" key="3">
    <source>
        <dbReference type="Google" id="ProtNLM"/>
    </source>
</evidence>
<evidence type="ECO:0000313" key="2">
    <source>
        <dbReference type="Proteomes" id="UP000014155"/>
    </source>
</evidence>
<proteinExistence type="predicted"/>
<dbReference type="PATRIC" id="fig|1195236.3.peg.1449"/>
<keyword evidence="2" id="KW-1185">Reference proteome</keyword>
<dbReference type="eggNOG" id="COG0552">
    <property type="taxonomic scope" value="Bacteria"/>
</dbReference>
<organism evidence="1 2">
    <name type="scientific">Ruminiclostridium cellobioparum subsp. termitidis CT1112</name>
    <dbReference type="NCBI Taxonomy" id="1195236"/>
    <lineage>
        <taxon>Bacteria</taxon>
        <taxon>Bacillati</taxon>
        <taxon>Bacillota</taxon>
        <taxon>Clostridia</taxon>
        <taxon>Eubacteriales</taxon>
        <taxon>Oscillospiraceae</taxon>
        <taxon>Ruminiclostridium</taxon>
    </lineage>
</organism>
<dbReference type="SUPFAM" id="SSF52540">
    <property type="entry name" value="P-loop containing nucleoside triphosphate hydrolases"/>
    <property type="match status" value="1"/>
</dbReference>
<protein>
    <recommendedName>
        <fullName evidence="3">ATPase</fullName>
    </recommendedName>
</protein>
<dbReference type="EMBL" id="AORV01000025">
    <property type="protein sequence ID" value="EMS72833.1"/>
    <property type="molecule type" value="Genomic_DNA"/>
</dbReference>
<name>S0FWC8_RUMCE</name>
<dbReference type="RefSeq" id="WP_004624549.1">
    <property type="nucleotide sequence ID" value="NZ_AORV01000025.1"/>
</dbReference>
<reference evidence="1 2" key="1">
    <citation type="journal article" date="2013" name="Genome Announc.">
        <title>Draft Genome Sequence of the Cellulolytic, Mesophilic, Anaerobic Bacterium Clostridium termitidis Strain CT1112 (DSM 5398).</title>
        <authorList>
            <person name="Lal S."/>
            <person name="Ramachandran U."/>
            <person name="Zhang X."/>
            <person name="Munir R."/>
            <person name="Sparling R."/>
            <person name="Levin D.B."/>
        </authorList>
    </citation>
    <scope>NUCLEOTIDE SEQUENCE [LARGE SCALE GENOMIC DNA]</scope>
    <source>
        <strain evidence="1 2">CT1112</strain>
    </source>
</reference>
<dbReference type="STRING" id="1195236.CTER_1147"/>
<dbReference type="Gene3D" id="3.40.50.300">
    <property type="entry name" value="P-loop containing nucleotide triphosphate hydrolases"/>
    <property type="match status" value="1"/>
</dbReference>
<evidence type="ECO:0000313" key="1">
    <source>
        <dbReference type="EMBL" id="EMS72833.1"/>
    </source>
</evidence>
<accession>S0FWC8</accession>